<dbReference type="OrthoDB" id="3910890at2759"/>
<feature type="compositionally biased region" description="Basic and acidic residues" evidence="1">
    <location>
        <begin position="384"/>
        <end position="401"/>
    </location>
</feature>
<organism evidence="2 3">
    <name type="scientific">Teratosphaeria destructans</name>
    <dbReference type="NCBI Taxonomy" id="418781"/>
    <lineage>
        <taxon>Eukaryota</taxon>
        <taxon>Fungi</taxon>
        <taxon>Dikarya</taxon>
        <taxon>Ascomycota</taxon>
        <taxon>Pezizomycotina</taxon>
        <taxon>Dothideomycetes</taxon>
        <taxon>Dothideomycetidae</taxon>
        <taxon>Mycosphaerellales</taxon>
        <taxon>Teratosphaeriaceae</taxon>
        <taxon>Teratosphaeria</taxon>
    </lineage>
</organism>
<feature type="compositionally biased region" description="Basic and acidic residues" evidence="1">
    <location>
        <begin position="18"/>
        <end position="29"/>
    </location>
</feature>
<reference evidence="2 3" key="2">
    <citation type="journal article" date="2021" name="Curr. Genet.">
        <title>Genetic response to nitrogen starvation in the aggressive Eucalyptus foliar pathogen Teratosphaeria destructans.</title>
        <authorList>
            <person name="Havenga M."/>
            <person name="Wingfield B.D."/>
            <person name="Wingfield M.J."/>
            <person name="Dreyer L.L."/>
            <person name="Roets F."/>
            <person name="Aylward J."/>
        </authorList>
    </citation>
    <scope>NUCLEOTIDE SEQUENCE [LARGE SCALE GENOMIC DNA]</scope>
    <source>
        <strain evidence="2">CMW44962</strain>
    </source>
</reference>
<comment type="caution">
    <text evidence="2">The sequence shown here is derived from an EMBL/GenBank/DDBJ whole genome shotgun (WGS) entry which is preliminary data.</text>
</comment>
<feature type="compositionally biased region" description="Low complexity" evidence="1">
    <location>
        <begin position="219"/>
        <end position="230"/>
    </location>
</feature>
<protein>
    <submittedName>
        <fullName evidence="2">Uncharacterized protein</fullName>
    </submittedName>
</protein>
<keyword evidence="3" id="KW-1185">Reference proteome</keyword>
<feature type="region of interest" description="Disordered" evidence="1">
    <location>
        <begin position="1"/>
        <end position="29"/>
    </location>
</feature>
<gene>
    <name evidence="2" type="ORF">Tdes44962_MAKER09734</name>
</gene>
<dbReference type="AlphaFoldDB" id="A0A9W7W2H3"/>
<name>A0A9W7W2H3_9PEZI</name>
<feature type="region of interest" description="Disordered" evidence="1">
    <location>
        <begin position="382"/>
        <end position="406"/>
    </location>
</feature>
<feature type="compositionally biased region" description="Low complexity" evidence="1">
    <location>
        <begin position="293"/>
        <end position="305"/>
    </location>
</feature>
<proteinExistence type="predicted"/>
<feature type="compositionally biased region" description="Basic residues" evidence="1">
    <location>
        <begin position="186"/>
        <end position="195"/>
    </location>
</feature>
<dbReference type="Proteomes" id="UP001138500">
    <property type="component" value="Unassembled WGS sequence"/>
</dbReference>
<feature type="non-terminal residue" evidence="2">
    <location>
        <position position="1"/>
    </location>
</feature>
<evidence type="ECO:0000313" key="3">
    <source>
        <dbReference type="Proteomes" id="UP001138500"/>
    </source>
</evidence>
<dbReference type="EMBL" id="RIBY02001886">
    <property type="protein sequence ID" value="KAH9827379.1"/>
    <property type="molecule type" value="Genomic_DNA"/>
</dbReference>
<evidence type="ECO:0000313" key="2">
    <source>
        <dbReference type="EMBL" id="KAH9827379.1"/>
    </source>
</evidence>
<sequence>MPCTRTTRKDVAPMPRIGPDHQARWEPRDEQVKLSNRLRPWPAPLDVAICHTAPALDAALETQPASKLFDRESPKDPEIIDVAAFLACPRTVVKRTPSSQSGTPSLHSRCSTRHSELSYGILDYYMRDDATSLPPTPTMDPAALGRFDFELVPQTPSPTETDNNEASGAERIDELVEITPPSTARTRLHPQHKHSYSLFPKVEPTSPQDTRPRALTIDRTSPTSTYSRPSALSRIPSHMLPTPSYPPRKESLTGSVRSRQDSFTSYRSASHRQTTPLRIMSPTSTASTDRSHSAASSALSTASTSIPEQKCRWSEDTIASPELLPTTGPTRTSFGPLLVSAGLSEDKDGTNPSQYPACFFEDDDESVPLRKKLAWKRSLSGMEQRVEPSGKRSGCGEEARSKHGGTVGSRVKRILLCGG</sequence>
<feature type="compositionally biased region" description="Polar residues" evidence="1">
    <location>
        <begin position="252"/>
        <end position="288"/>
    </location>
</feature>
<feature type="region of interest" description="Disordered" evidence="1">
    <location>
        <begin position="185"/>
        <end position="312"/>
    </location>
</feature>
<evidence type="ECO:0000256" key="1">
    <source>
        <dbReference type="SAM" id="MobiDB-lite"/>
    </source>
</evidence>
<accession>A0A9W7W2H3</accession>
<reference evidence="2 3" key="1">
    <citation type="journal article" date="2018" name="IMA Fungus">
        <title>IMA Genome-F 10: Nine draft genome sequences of Claviceps purpurea s.lat., including C. arundinis, C. humidiphila, and C. cf. spartinae, pseudomolecules for the pitch canker pathogen Fusarium circinatum, draft genome of Davidsoniella eucalypti, Grosmannia galeiformis, Quambalaria eucalypti, and Teratosphaeria destructans.</title>
        <authorList>
            <person name="Wingfield B.D."/>
            <person name="Liu M."/>
            <person name="Nguyen H.D."/>
            <person name="Lane F.A."/>
            <person name="Morgan S.W."/>
            <person name="De Vos L."/>
            <person name="Wilken P.M."/>
            <person name="Duong T.A."/>
            <person name="Aylward J."/>
            <person name="Coetzee M.P."/>
            <person name="Dadej K."/>
            <person name="De Beer Z.W."/>
            <person name="Findlay W."/>
            <person name="Havenga M."/>
            <person name="Kolarik M."/>
            <person name="Menzies J.G."/>
            <person name="Naidoo K."/>
            <person name="Pochopski O."/>
            <person name="Shoukouhi P."/>
            <person name="Santana Q.C."/>
            <person name="Seifert K.A."/>
            <person name="Soal N."/>
            <person name="Steenkamp E.T."/>
            <person name="Tatham C.T."/>
            <person name="van der Nest M.A."/>
            <person name="Wingfield M.J."/>
        </authorList>
    </citation>
    <scope>NUCLEOTIDE SEQUENCE [LARGE SCALE GENOMIC DNA]</scope>
    <source>
        <strain evidence="2">CMW44962</strain>
    </source>
</reference>